<dbReference type="PRINTS" id="PR00164">
    <property type="entry name" value="ABC2TRNSPORT"/>
</dbReference>
<dbReference type="RefSeq" id="WP_121222128.1">
    <property type="nucleotide sequence ID" value="NZ_RBIG01000005.1"/>
</dbReference>
<keyword evidence="6 11" id="KW-0812">Transmembrane</keyword>
<feature type="domain" description="ABC transmembrane type-2" evidence="12">
    <location>
        <begin position="52"/>
        <end position="282"/>
    </location>
</feature>
<dbReference type="InterPro" id="IPR013525">
    <property type="entry name" value="ABC2_TM"/>
</dbReference>
<evidence type="ECO:0000256" key="8">
    <source>
        <dbReference type="ARBA" id="ARBA00022989"/>
    </source>
</evidence>
<feature type="transmembrane region" description="Helical" evidence="11">
    <location>
        <begin position="260"/>
        <end position="279"/>
    </location>
</feature>
<dbReference type="GO" id="GO:0043190">
    <property type="term" value="C:ATP-binding cassette (ABC) transporter complex"/>
    <property type="evidence" value="ECO:0007669"/>
    <property type="project" value="InterPro"/>
</dbReference>
<evidence type="ECO:0000256" key="6">
    <source>
        <dbReference type="ARBA" id="ARBA00022692"/>
    </source>
</evidence>
<feature type="transmembrane region" description="Helical" evidence="11">
    <location>
        <begin position="205"/>
        <end position="223"/>
    </location>
</feature>
<comment type="caution">
    <text evidence="13">The sequence shown here is derived from an EMBL/GenBank/DDBJ whole genome shotgun (WGS) entry which is preliminary data.</text>
</comment>
<evidence type="ECO:0000313" key="13">
    <source>
        <dbReference type="EMBL" id="RKQ67927.1"/>
    </source>
</evidence>
<evidence type="ECO:0000256" key="3">
    <source>
        <dbReference type="ARBA" id="ARBA00022448"/>
    </source>
</evidence>
<evidence type="ECO:0000256" key="7">
    <source>
        <dbReference type="ARBA" id="ARBA00022903"/>
    </source>
</evidence>
<evidence type="ECO:0000256" key="11">
    <source>
        <dbReference type="RuleBase" id="RU361157"/>
    </source>
</evidence>
<evidence type="ECO:0000256" key="9">
    <source>
        <dbReference type="ARBA" id="ARBA00023047"/>
    </source>
</evidence>
<keyword evidence="10 11" id="KW-0472">Membrane</keyword>
<comment type="subcellular location">
    <subcellularLocation>
        <location evidence="11">Cell inner membrane</location>
        <topology evidence="11">Multi-pass membrane protein</topology>
    </subcellularLocation>
    <subcellularLocation>
        <location evidence="1">Cell membrane</location>
        <topology evidence="1">Multi-pass membrane protein</topology>
    </subcellularLocation>
</comment>
<dbReference type="GO" id="GO:0140359">
    <property type="term" value="F:ABC-type transporter activity"/>
    <property type="evidence" value="ECO:0007669"/>
    <property type="project" value="InterPro"/>
</dbReference>
<dbReference type="GO" id="GO:0015920">
    <property type="term" value="P:lipopolysaccharide transport"/>
    <property type="evidence" value="ECO:0007669"/>
    <property type="project" value="TreeGrafter"/>
</dbReference>
<dbReference type="PANTHER" id="PTHR30413">
    <property type="entry name" value="INNER MEMBRANE TRANSPORT PERMEASE"/>
    <property type="match status" value="1"/>
</dbReference>
<dbReference type="AlphaFoldDB" id="A0A420WAA6"/>
<dbReference type="InterPro" id="IPR000412">
    <property type="entry name" value="ABC_2_transport"/>
</dbReference>
<accession>A0A420WAA6</accession>
<organism evidence="13 14">
    <name type="scientific">Oceanibaculum indicum</name>
    <dbReference type="NCBI Taxonomy" id="526216"/>
    <lineage>
        <taxon>Bacteria</taxon>
        <taxon>Pseudomonadati</taxon>
        <taxon>Pseudomonadota</taxon>
        <taxon>Alphaproteobacteria</taxon>
        <taxon>Rhodospirillales</taxon>
        <taxon>Oceanibaculaceae</taxon>
        <taxon>Oceanibaculum</taxon>
    </lineage>
</organism>
<evidence type="ECO:0000256" key="1">
    <source>
        <dbReference type="ARBA" id="ARBA00004651"/>
    </source>
</evidence>
<gene>
    <name evidence="13" type="ORF">BCL74_3588</name>
</gene>
<evidence type="ECO:0000256" key="2">
    <source>
        <dbReference type="ARBA" id="ARBA00007783"/>
    </source>
</evidence>
<dbReference type="PANTHER" id="PTHR30413:SF10">
    <property type="entry name" value="CAPSULE POLYSACCHARIDE EXPORT INNER-MEMBRANE PROTEIN CTRC"/>
    <property type="match status" value="1"/>
</dbReference>
<reference evidence="13 14" key="1">
    <citation type="submission" date="2018-10" db="EMBL/GenBank/DDBJ databases">
        <title>Comparative analysis of microorganisms from saline springs in Andes Mountain Range, Colombia.</title>
        <authorList>
            <person name="Rubin E."/>
        </authorList>
    </citation>
    <scope>NUCLEOTIDE SEQUENCE [LARGE SCALE GENOMIC DNA]</scope>
    <source>
        <strain evidence="13 14">USBA 36</strain>
    </source>
</reference>
<name>A0A420WAA6_9PROT</name>
<dbReference type="InterPro" id="IPR047817">
    <property type="entry name" value="ABC2_TM_bact-type"/>
</dbReference>
<keyword evidence="3 11" id="KW-0813">Transport</keyword>
<keyword evidence="4 11" id="KW-1003">Cell membrane</keyword>
<keyword evidence="9" id="KW-0625">Polysaccharide transport</keyword>
<dbReference type="Proteomes" id="UP000277424">
    <property type="component" value="Unassembled WGS sequence"/>
</dbReference>
<sequence length="290" mass="31761">MSVPARSDEPAILRSRLLQAPVGVFGSLFGHRQLIGQMAMQEVRSRYRGSVLGLFWSFGNPLLQLAIYTLVFGYIFEARWGIAADSEAGGGKLGFAVMLFSGLVLHGFIVECLTRGPTLLHQHANLVKRVVFPLEVLPWVLVASALFHLAVGLGVLVLAVLAVFGGLPWTAILAPLTLVSLVLMGVGVAWFLASVGLYFRDIVQATGPLSMILLFIGPILFPVERLPGIFQKLILLNPLTIPVEQLRAVLVLGRLPDWTLLGWHLLAGLIVAWIGYYWFARTRKSFADIL</sequence>
<feature type="transmembrane region" description="Helical" evidence="11">
    <location>
        <begin position="170"/>
        <end position="193"/>
    </location>
</feature>
<keyword evidence="7" id="KW-0972">Capsule biogenesis/degradation</keyword>
<dbReference type="Pfam" id="PF01061">
    <property type="entry name" value="ABC2_membrane"/>
    <property type="match status" value="1"/>
</dbReference>
<feature type="transmembrane region" description="Helical" evidence="11">
    <location>
        <begin position="51"/>
        <end position="75"/>
    </location>
</feature>
<evidence type="ECO:0000313" key="14">
    <source>
        <dbReference type="Proteomes" id="UP000277424"/>
    </source>
</evidence>
<comment type="similarity">
    <text evidence="2 11">Belongs to the ABC-2 integral membrane protein family.</text>
</comment>
<protein>
    <recommendedName>
        <fullName evidence="11">Transport permease protein</fullName>
    </recommendedName>
</protein>
<dbReference type="OrthoDB" id="9786910at2"/>
<dbReference type="GO" id="GO:0015774">
    <property type="term" value="P:polysaccharide transport"/>
    <property type="evidence" value="ECO:0007669"/>
    <property type="project" value="UniProtKB-KW"/>
</dbReference>
<keyword evidence="8 11" id="KW-1133">Transmembrane helix</keyword>
<evidence type="ECO:0000256" key="4">
    <source>
        <dbReference type="ARBA" id="ARBA00022475"/>
    </source>
</evidence>
<evidence type="ECO:0000256" key="5">
    <source>
        <dbReference type="ARBA" id="ARBA00022597"/>
    </source>
</evidence>
<feature type="transmembrane region" description="Helical" evidence="11">
    <location>
        <begin position="95"/>
        <end position="115"/>
    </location>
</feature>
<evidence type="ECO:0000256" key="10">
    <source>
        <dbReference type="ARBA" id="ARBA00023136"/>
    </source>
</evidence>
<keyword evidence="5" id="KW-0762">Sugar transport</keyword>
<proteinExistence type="inferred from homology"/>
<evidence type="ECO:0000259" key="12">
    <source>
        <dbReference type="PROSITE" id="PS51012"/>
    </source>
</evidence>
<dbReference type="EMBL" id="RBIG01000005">
    <property type="protein sequence ID" value="RKQ67927.1"/>
    <property type="molecule type" value="Genomic_DNA"/>
</dbReference>
<feature type="transmembrane region" description="Helical" evidence="11">
    <location>
        <begin position="136"/>
        <end position="164"/>
    </location>
</feature>
<dbReference type="PROSITE" id="PS51012">
    <property type="entry name" value="ABC_TM2"/>
    <property type="match status" value="1"/>
</dbReference>